<protein>
    <recommendedName>
        <fullName evidence="4">Thaumatin-like protein</fullName>
    </recommendedName>
</protein>
<evidence type="ECO:0000256" key="1">
    <source>
        <dbReference type="SAM" id="SignalP"/>
    </source>
</evidence>
<feature type="chain" id="PRO_5040798708" description="Thaumatin-like protein" evidence="1">
    <location>
        <begin position="22"/>
        <end position="193"/>
    </location>
</feature>
<dbReference type="InterPro" id="IPR037176">
    <property type="entry name" value="Osmotin/thaumatin-like_sf"/>
</dbReference>
<sequence length="193" mass="20159">MNMKHFISYLSTLLFISSTWAAPILLRRATGDHAFTLVNKCPNSITAHVEDTKCGYSPRCTDASSYTASQPGAIPAGGSTVVTIPANWVGRIFGQTDTSQCGAKGENCSVGEFNLDTGDTVTAQAYDISNIQDFTQAMSIQMQGCETVTCSSVDCSCSDAYPPGNEAGCGTEIDAPVRACGAGAIPATITFCP</sequence>
<name>A0A9W9A428_9AGAR</name>
<evidence type="ECO:0000313" key="3">
    <source>
        <dbReference type="Proteomes" id="UP001150266"/>
    </source>
</evidence>
<gene>
    <name evidence="2" type="ORF">J3R30DRAFT_3511560</name>
</gene>
<dbReference type="EMBL" id="JAOTPV010000017">
    <property type="protein sequence ID" value="KAJ4473778.1"/>
    <property type="molecule type" value="Genomic_DNA"/>
</dbReference>
<feature type="signal peptide" evidence="1">
    <location>
        <begin position="1"/>
        <end position="21"/>
    </location>
</feature>
<dbReference type="Proteomes" id="UP001150266">
    <property type="component" value="Unassembled WGS sequence"/>
</dbReference>
<proteinExistence type="predicted"/>
<reference evidence="2" key="1">
    <citation type="submission" date="2022-08" db="EMBL/GenBank/DDBJ databases">
        <title>A Global Phylogenomic Analysis of the Shiitake Genus Lentinula.</title>
        <authorList>
            <consortium name="DOE Joint Genome Institute"/>
            <person name="Sierra-Patev S."/>
            <person name="Min B."/>
            <person name="Naranjo-Ortiz M."/>
            <person name="Looney B."/>
            <person name="Konkel Z."/>
            <person name="Slot J.C."/>
            <person name="Sakamoto Y."/>
            <person name="Steenwyk J.L."/>
            <person name="Rokas A."/>
            <person name="Carro J."/>
            <person name="Camarero S."/>
            <person name="Ferreira P."/>
            <person name="Molpeceres G."/>
            <person name="Ruiz-Duenas F.J."/>
            <person name="Serrano A."/>
            <person name="Henrissat B."/>
            <person name="Drula E."/>
            <person name="Hughes K.W."/>
            <person name="Mata J.L."/>
            <person name="Ishikawa N.K."/>
            <person name="Vargas-Isla R."/>
            <person name="Ushijima S."/>
            <person name="Smith C.A."/>
            <person name="Ahrendt S."/>
            <person name="Andreopoulos W."/>
            <person name="He G."/>
            <person name="Labutti K."/>
            <person name="Lipzen A."/>
            <person name="Ng V."/>
            <person name="Riley R."/>
            <person name="Sandor L."/>
            <person name="Barry K."/>
            <person name="Martinez A.T."/>
            <person name="Xiao Y."/>
            <person name="Gibbons J.G."/>
            <person name="Terashima K."/>
            <person name="Grigoriev I.V."/>
            <person name="Hibbett D.S."/>
        </authorList>
    </citation>
    <scope>NUCLEOTIDE SEQUENCE</scope>
    <source>
        <strain evidence="2">JLM2183</strain>
    </source>
</reference>
<keyword evidence="1" id="KW-0732">Signal</keyword>
<evidence type="ECO:0008006" key="4">
    <source>
        <dbReference type="Google" id="ProtNLM"/>
    </source>
</evidence>
<dbReference type="OrthoDB" id="430315at2759"/>
<organism evidence="2 3">
    <name type="scientific">Lentinula aciculospora</name>
    <dbReference type="NCBI Taxonomy" id="153920"/>
    <lineage>
        <taxon>Eukaryota</taxon>
        <taxon>Fungi</taxon>
        <taxon>Dikarya</taxon>
        <taxon>Basidiomycota</taxon>
        <taxon>Agaricomycotina</taxon>
        <taxon>Agaricomycetes</taxon>
        <taxon>Agaricomycetidae</taxon>
        <taxon>Agaricales</taxon>
        <taxon>Marasmiineae</taxon>
        <taxon>Omphalotaceae</taxon>
        <taxon>Lentinula</taxon>
    </lineage>
</organism>
<dbReference type="AlphaFoldDB" id="A0A9W9A428"/>
<dbReference type="SUPFAM" id="SSF49870">
    <property type="entry name" value="Osmotin, thaumatin-like protein"/>
    <property type="match status" value="1"/>
</dbReference>
<keyword evidence="3" id="KW-1185">Reference proteome</keyword>
<evidence type="ECO:0000313" key="2">
    <source>
        <dbReference type="EMBL" id="KAJ4473778.1"/>
    </source>
</evidence>
<comment type="caution">
    <text evidence="2">The sequence shown here is derived from an EMBL/GenBank/DDBJ whole genome shotgun (WGS) entry which is preliminary data.</text>
</comment>
<accession>A0A9W9A428</accession>
<dbReference type="Gene3D" id="2.60.110.10">
    <property type="entry name" value="Thaumatin"/>
    <property type="match status" value="1"/>
</dbReference>